<dbReference type="FunFam" id="3.40.50.720:FF:000084">
    <property type="entry name" value="Short-chain dehydrogenase reductase"/>
    <property type="match status" value="1"/>
</dbReference>
<evidence type="ECO:0000259" key="4">
    <source>
        <dbReference type="SMART" id="SM00822"/>
    </source>
</evidence>
<protein>
    <submittedName>
        <fullName evidence="5">NADP-dependent 3-hydroxy acid dehydrogenase YdfG</fullName>
    </submittedName>
</protein>
<organism evidence="5 6">
    <name type="scientific">Geodermatophilus amargosae</name>
    <dbReference type="NCBI Taxonomy" id="1296565"/>
    <lineage>
        <taxon>Bacteria</taxon>
        <taxon>Bacillati</taxon>
        <taxon>Actinomycetota</taxon>
        <taxon>Actinomycetes</taxon>
        <taxon>Geodermatophilales</taxon>
        <taxon>Geodermatophilaceae</taxon>
        <taxon>Geodermatophilus</taxon>
    </lineage>
</organism>
<dbReference type="Proteomes" id="UP000199546">
    <property type="component" value="Unassembled WGS sequence"/>
</dbReference>
<dbReference type="RefSeq" id="WP_175551647.1">
    <property type="nucleotide sequence ID" value="NZ_FPBA01000013.1"/>
</dbReference>
<dbReference type="PANTHER" id="PTHR43976:SF16">
    <property type="entry name" value="SHORT-CHAIN DEHYDROGENASE_REDUCTASE FAMILY PROTEIN"/>
    <property type="match status" value="1"/>
</dbReference>
<dbReference type="AlphaFoldDB" id="A0A1I7BDI5"/>
<dbReference type="CDD" id="cd05374">
    <property type="entry name" value="17beta-HSD-like_SDR_c"/>
    <property type="match status" value="1"/>
</dbReference>
<sequence length="284" mass="31003">MDNEQRTVLITGCSSGLGLETAVELAGRGWHVVASMRDPGRRAALDARTREAGLAPLDVVQLDVTDAESAQRGVKEALELTGGRLDALVSNAGTASGGAFEDTDEEEWRRVLDTNLFGAMRMTQLVLPVMRRQRSGRLVLVSSDSARYGNPALSLYCASKWALEGWAESLAYEVEPFGVRVVLVEPGNYDTTIWATTPRLTPPDSPYAGLLQAVERFVEEQHLPRSRDPREVARAVARALTARRPAFRVQVGPDARMAAVLNKIPYRVASAAVRRATGLHSWKP</sequence>
<dbReference type="SMART" id="SM00822">
    <property type="entry name" value="PKS_KR"/>
    <property type="match status" value="1"/>
</dbReference>
<gene>
    <name evidence="5" type="ORF">SAMN05660657_03513</name>
</gene>
<evidence type="ECO:0000313" key="5">
    <source>
        <dbReference type="EMBL" id="SFT85181.1"/>
    </source>
</evidence>
<evidence type="ECO:0000256" key="1">
    <source>
        <dbReference type="ARBA" id="ARBA00006484"/>
    </source>
</evidence>
<dbReference type="STRING" id="1296565.SAMN05660657_03513"/>
<evidence type="ECO:0000256" key="3">
    <source>
        <dbReference type="RuleBase" id="RU000363"/>
    </source>
</evidence>
<dbReference type="PRINTS" id="PR00080">
    <property type="entry name" value="SDRFAMILY"/>
</dbReference>
<dbReference type="EMBL" id="FPBA01000013">
    <property type="protein sequence ID" value="SFT85181.1"/>
    <property type="molecule type" value="Genomic_DNA"/>
</dbReference>
<reference evidence="6" key="1">
    <citation type="submission" date="2016-10" db="EMBL/GenBank/DDBJ databases">
        <authorList>
            <person name="Varghese N."/>
            <person name="Submissions S."/>
        </authorList>
    </citation>
    <scope>NUCLEOTIDE SEQUENCE [LARGE SCALE GENOMIC DNA]</scope>
    <source>
        <strain evidence="6">DSM 46136</strain>
    </source>
</reference>
<accession>A0A1I7BDI5</accession>
<dbReference type="PANTHER" id="PTHR43976">
    <property type="entry name" value="SHORT CHAIN DEHYDROGENASE"/>
    <property type="match status" value="1"/>
</dbReference>
<proteinExistence type="inferred from homology"/>
<dbReference type="SUPFAM" id="SSF51735">
    <property type="entry name" value="NAD(P)-binding Rossmann-fold domains"/>
    <property type="match status" value="1"/>
</dbReference>
<dbReference type="InterPro" id="IPR002347">
    <property type="entry name" value="SDR_fam"/>
</dbReference>
<dbReference type="InterPro" id="IPR051911">
    <property type="entry name" value="SDR_oxidoreductase"/>
</dbReference>
<dbReference type="InterPro" id="IPR020904">
    <property type="entry name" value="Sc_DH/Rdtase_CS"/>
</dbReference>
<dbReference type="InterPro" id="IPR057326">
    <property type="entry name" value="KR_dom"/>
</dbReference>
<name>A0A1I7BDI5_9ACTN</name>
<dbReference type="GO" id="GO:0016491">
    <property type="term" value="F:oxidoreductase activity"/>
    <property type="evidence" value="ECO:0007669"/>
    <property type="project" value="UniProtKB-KW"/>
</dbReference>
<feature type="domain" description="Ketoreductase" evidence="4">
    <location>
        <begin position="6"/>
        <end position="187"/>
    </location>
</feature>
<dbReference type="InterPro" id="IPR036291">
    <property type="entry name" value="NAD(P)-bd_dom_sf"/>
</dbReference>
<dbReference type="Gene3D" id="3.40.50.720">
    <property type="entry name" value="NAD(P)-binding Rossmann-like Domain"/>
    <property type="match status" value="1"/>
</dbReference>
<comment type="similarity">
    <text evidence="1 3">Belongs to the short-chain dehydrogenases/reductases (SDR) family.</text>
</comment>
<evidence type="ECO:0000313" key="6">
    <source>
        <dbReference type="Proteomes" id="UP000199546"/>
    </source>
</evidence>
<keyword evidence="6" id="KW-1185">Reference proteome</keyword>
<dbReference type="PROSITE" id="PS00061">
    <property type="entry name" value="ADH_SHORT"/>
    <property type="match status" value="1"/>
</dbReference>
<dbReference type="PRINTS" id="PR00081">
    <property type="entry name" value="GDHRDH"/>
</dbReference>
<keyword evidence="2" id="KW-0560">Oxidoreductase</keyword>
<dbReference type="Pfam" id="PF00106">
    <property type="entry name" value="adh_short"/>
    <property type="match status" value="1"/>
</dbReference>
<evidence type="ECO:0000256" key="2">
    <source>
        <dbReference type="ARBA" id="ARBA00023002"/>
    </source>
</evidence>